<evidence type="ECO:0000313" key="1">
    <source>
        <dbReference type="EMBL" id="BBY62195.1"/>
    </source>
</evidence>
<name>A0A7I7T1V0_9MYCO</name>
<organism evidence="1 2">
    <name type="scientific">Mycolicibacterium helvum</name>
    <dbReference type="NCBI Taxonomy" id="1534349"/>
    <lineage>
        <taxon>Bacteria</taxon>
        <taxon>Bacillati</taxon>
        <taxon>Actinomycetota</taxon>
        <taxon>Actinomycetes</taxon>
        <taxon>Mycobacteriales</taxon>
        <taxon>Mycobacteriaceae</taxon>
        <taxon>Mycolicibacterium</taxon>
    </lineage>
</organism>
<dbReference type="AlphaFoldDB" id="A0A7I7T1V0"/>
<dbReference type="Proteomes" id="UP000467148">
    <property type="component" value="Chromosome"/>
</dbReference>
<protein>
    <submittedName>
        <fullName evidence="1">Uncharacterized protein</fullName>
    </submittedName>
</protein>
<sequence length="206" mass="22815">MSSADDTKPPLRSVMQPVGDDWVVVMEWPDGVTDGGPSRLVIEPIDKMPVGGLSSTVLRHIDFRSAIDNFRDQIAQSSARGSFDMNALYAFDREQLRSALREGVTREYLALLASHYVWAVDRGQANINDFLAELVGRPVGTVRGHLIRARHEGLLSGSHGKKGGELSDEAEELVEPFALARIDEIGRLDSLRRRHSKKAITPRTET</sequence>
<keyword evidence="2" id="KW-1185">Reference proteome</keyword>
<reference evidence="1 2" key="1">
    <citation type="journal article" date="2019" name="Emerg. Microbes Infect.">
        <title>Comprehensive subspecies identification of 175 nontuberculous mycobacteria species based on 7547 genomic profiles.</title>
        <authorList>
            <person name="Matsumoto Y."/>
            <person name="Kinjo T."/>
            <person name="Motooka D."/>
            <person name="Nabeya D."/>
            <person name="Jung N."/>
            <person name="Uechi K."/>
            <person name="Horii T."/>
            <person name="Iida T."/>
            <person name="Fujita J."/>
            <person name="Nakamura S."/>
        </authorList>
    </citation>
    <scope>NUCLEOTIDE SEQUENCE [LARGE SCALE GENOMIC DNA]</scope>
    <source>
        <strain evidence="1 2">JCM 30396</strain>
    </source>
</reference>
<gene>
    <name evidence="1" type="ORF">MHEL_04380</name>
</gene>
<dbReference type="KEGG" id="mhev:MHEL_04380"/>
<evidence type="ECO:0000313" key="2">
    <source>
        <dbReference type="Proteomes" id="UP000467148"/>
    </source>
</evidence>
<dbReference type="RefSeq" id="WP_163746042.1">
    <property type="nucleotide sequence ID" value="NZ_AP022596.1"/>
</dbReference>
<accession>A0A7I7T1V0</accession>
<proteinExistence type="predicted"/>
<dbReference type="EMBL" id="AP022596">
    <property type="protein sequence ID" value="BBY62195.1"/>
    <property type="molecule type" value="Genomic_DNA"/>
</dbReference>